<dbReference type="AlphaFoldDB" id="A0AAN5VQ19"/>
<evidence type="ECO:0000313" key="1">
    <source>
        <dbReference type="EMBL" id="HBH1544209.1"/>
    </source>
</evidence>
<comment type="caution">
    <text evidence="1">The sequence shown here is derived from an EMBL/GenBank/DDBJ whole genome shotgun (WGS) entry which is preliminary data.</text>
</comment>
<organism evidence="1 2">
    <name type="scientific">Clostridioides difficile</name>
    <name type="common">Peptoclostridium difficile</name>
    <dbReference type="NCBI Taxonomy" id="1496"/>
    <lineage>
        <taxon>Bacteria</taxon>
        <taxon>Bacillati</taxon>
        <taxon>Bacillota</taxon>
        <taxon>Clostridia</taxon>
        <taxon>Peptostreptococcales</taxon>
        <taxon>Peptostreptococcaceae</taxon>
        <taxon>Clostridioides</taxon>
    </lineage>
</organism>
<dbReference type="Proteomes" id="UP000878956">
    <property type="component" value="Unassembled WGS sequence"/>
</dbReference>
<sequence length="56" mass="6787">MANIYCENYDCKNYFEDMCMLQRIEINNLKVCESYVEGENELYQLEMSLEKTTEQE</sequence>
<evidence type="ECO:0000313" key="2">
    <source>
        <dbReference type="Proteomes" id="UP000878956"/>
    </source>
</evidence>
<reference evidence="1" key="2">
    <citation type="submission" date="2021-06" db="EMBL/GenBank/DDBJ databases">
        <authorList>
            <consortium name="NCBI Pathogen Detection Project"/>
        </authorList>
    </citation>
    <scope>NUCLEOTIDE SEQUENCE</scope>
    <source>
        <strain evidence="1">HN1000</strain>
    </source>
</reference>
<dbReference type="RefSeq" id="WP_009899325.1">
    <property type="nucleotide sequence ID" value="NZ_FUQT01000003.1"/>
</dbReference>
<gene>
    <name evidence="1" type="ORF">KRM00_003753</name>
</gene>
<accession>A0AAN5VQ19</accession>
<name>A0AAN5VQ19_CLODI</name>
<protein>
    <submittedName>
        <fullName evidence="1">Uncharacterized protein</fullName>
    </submittedName>
</protein>
<reference evidence="1" key="1">
    <citation type="journal article" date="2018" name="Genome Biol.">
        <title>SKESA: strategic k-mer extension for scrupulous assemblies.</title>
        <authorList>
            <person name="Souvorov A."/>
            <person name="Agarwala R."/>
            <person name="Lipman D.J."/>
        </authorList>
    </citation>
    <scope>NUCLEOTIDE SEQUENCE</scope>
    <source>
        <strain evidence="1">HN1000</strain>
    </source>
</reference>
<proteinExistence type="predicted"/>
<dbReference type="EMBL" id="DAEPXK010000065">
    <property type="protein sequence ID" value="HBH1544209.1"/>
    <property type="molecule type" value="Genomic_DNA"/>
</dbReference>